<comment type="similarity">
    <text evidence="2">Belongs to the cytochrome c oxidase subunit 2 family.</text>
</comment>
<keyword evidence="6" id="KW-0679">Respiratory chain</keyword>
<comment type="subcellular location">
    <subcellularLocation>
        <location evidence="1">Membrane</location>
        <topology evidence="1">Multi-pass membrane protein</topology>
    </subcellularLocation>
</comment>
<dbReference type="CDD" id="cd04213">
    <property type="entry name" value="CuRO_CcO_Caa3_II"/>
    <property type="match status" value="1"/>
</dbReference>
<keyword evidence="13" id="KW-0186">Copper</keyword>
<feature type="domain" description="Cytochrome c" evidence="21">
    <location>
        <begin position="257"/>
        <end position="354"/>
    </location>
</feature>
<keyword evidence="12 18" id="KW-0408">Iron</keyword>
<evidence type="ECO:0000313" key="22">
    <source>
        <dbReference type="EMBL" id="MCB8890170.1"/>
    </source>
</evidence>
<sequence length="355" mass="38681">MRERNGAPPPARIQRVTRPWVNRGALTLCSGVLLALSGCSGDHSILDPAGPAARDVRMIWWVMLSFATVVLVAVTALWLYTFKTRDVSRTPAQERRVARRWIVGGGIVLPVVTVIALLAFGVPTGKRMLTLPLDEPPEVIEVTGHQWWWEVRYPGAPNGVVVTSNQLIMPAGEPVDFHVTAADVIHGFWIPRLGGKIDMLPGRINRIRLEADEPGVFGAQCAELCGVGHAHMHLYVEALPREEFDAWLAARSEEALAELATSDPAFASARENFTTFCASCHRVAGVSAGTIGPDLSDLGGRTMLGAGTLAMEEGAVYQWLRHHQTLKPGNRMPQHDDLDTDTLSGLGDWLETLTP</sequence>
<evidence type="ECO:0000256" key="8">
    <source>
        <dbReference type="ARBA" id="ARBA00022723"/>
    </source>
</evidence>
<dbReference type="NCBIfam" id="TIGR02866">
    <property type="entry name" value="CoxB"/>
    <property type="match status" value="1"/>
</dbReference>
<keyword evidence="14 19" id="KW-0472">Membrane</keyword>
<dbReference type="InterPro" id="IPR036257">
    <property type="entry name" value="Cyt_c_oxidase_su2_TM_sf"/>
</dbReference>
<evidence type="ECO:0000256" key="19">
    <source>
        <dbReference type="SAM" id="Phobius"/>
    </source>
</evidence>
<feature type="transmembrane region" description="Helical" evidence="19">
    <location>
        <begin position="57"/>
        <end position="80"/>
    </location>
</feature>
<evidence type="ECO:0000256" key="17">
    <source>
        <dbReference type="ARBA" id="ARBA00047816"/>
    </source>
</evidence>
<dbReference type="InterPro" id="IPR034236">
    <property type="entry name" value="CuRO_CcO_Caa3_II"/>
</dbReference>
<name>A0ABS8DVB5_9GAMM</name>
<evidence type="ECO:0000256" key="15">
    <source>
        <dbReference type="ARBA" id="ARBA00024688"/>
    </source>
</evidence>
<dbReference type="PANTHER" id="PTHR22888">
    <property type="entry name" value="CYTOCHROME C OXIDASE, SUBUNIT II"/>
    <property type="match status" value="1"/>
</dbReference>
<evidence type="ECO:0000256" key="3">
    <source>
        <dbReference type="ARBA" id="ARBA00012949"/>
    </source>
</evidence>
<dbReference type="InterPro" id="IPR009056">
    <property type="entry name" value="Cyt_c-like_dom"/>
</dbReference>
<dbReference type="PROSITE" id="PS00078">
    <property type="entry name" value="COX2"/>
    <property type="match status" value="1"/>
</dbReference>
<keyword evidence="23" id="KW-1185">Reference proteome</keyword>
<dbReference type="EMBL" id="WHVL01000006">
    <property type="protein sequence ID" value="MCB8890170.1"/>
    <property type="molecule type" value="Genomic_DNA"/>
</dbReference>
<dbReference type="SUPFAM" id="SSF46626">
    <property type="entry name" value="Cytochrome c"/>
    <property type="match status" value="1"/>
</dbReference>
<gene>
    <name evidence="22" type="primary">coxB</name>
    <name evidence="22" type="ORF">GEV37_13715</name>
</gene>
<dbReference type="Pfam" id="PF00116">
    <property type="entry name" value="COX2"/>
    <property type="match status" value="1"/>
</dbReference>
<evidence type="ECO:0000256" key="9">
    <source>
        <dbReference type="ARBA" id="ARBA00022967"/>
    </source>
</evidence>
<comment type="function">
    <text evidence="15">Subunits I and II form the functional core of the enzyme complex. Electrons originating in cytochrome c are transferred via heme a and Cu(A) to the binuclear center formed by heme a3 and Cu(B).</text>
</comment>
<evidence type="ECO:0000256" key="14">
    <source>
        <dbReference type="ARBA" id="ARBA00023136"/>
    </source>
</evidence>
<reference evidence="22 23" key="1">
    <citation type="journal article" date="2021" name="Sci. Rep.">
        <title>Genome analysis of a halophilic bacterium Halomonas malpeensis YU-PRIM-29(T) reveals its exopolysaccharide and pigment producing capabilities.</title>
        <authorList>
            <person name="Athmika"/>
            <person name="Ghate S.D."/>
            <person name="Arun A.B."/>
            <person name="Rao S.S."/>
            <person name="Kumar S.T.A."/>
            <person name="Kandiyil M.K."/>
            <person name="Saptami K."/>
            <person name="Rekha P.D."/>
        </authorList>
    </citation>
    <scope>NUCLEOTIDE SEQUENCE [LARGE SCALE GENOMIC DNA]</scope>
    <source>
        <strain evidence="23">prim 29</strain>
    </source>
</reference>
<evidence type="ECO:0000256" key="10">
    <source>
        <dbReference type="ARBA" id="ARBA00022982"/>
    </source>
</evidence>
<evidence type="ECO:0000259" key="21">
    <source>
        <dbReference type="PROSITE" id="PS51007"/>
    </source>
</evidence>
<evidence type="ECO:0000256" key="4">
    <source>
        <dbReference type="ARBA" id="ARBA00022448"/>
    </source>
</evidence>
<keyword evidence="10" id="KW-0249">Electron transport</keyword>
<dbReference type="Proteomes" id="UP001319882">
    <property type="component" value="Unassembled WGS sequence"/>
</dbReference>
<comment type="caution">
    <text evidence="22">The sequence shown here is derived from an EMBL/GenBank/DDBJ whole genome shotgun (WGS) entry which is preliminary data.</text>
</comment>
<dbReference type="Pfam" id="PF00034">
    <property type="entry name" value="Cytochrom_C"/>
    <property type="match status" value="1"/>
</dbReference>
<evidence type="ECO:0000256" key="5">
    <source>
        <dbReference type="ARBA" id="ARBA00022617"/>
    </source>
</evidence>
<dbReference type="SUPFAM" id="SSF49503">
    <property type="entry name" value="Cupredoxins"/>
    <property type="match status" value="1"/>
</dbReference>
<organism evidence="22 23">
    <name type="scientific">Vreelandella malpeensis</name>
    <dbReference type="NCBI Taxonomy" id="1172368"/>
    <lineage>
        <taxon>Bacteria</taxon>
        <taxon>Pseudomonadati</taxon>
        <taxon>Pseudomonadota</taxon>
        <taxon>Gammaproteobacteria</taxon>
        <taxon>Oceanospirillales</taxon>
        <taxon>Halomonadaceae</taxon>
        <taxon>Vreelandella</taxon>
    </lineage>
</organism>
<keyword evidence="11 19" id="KW-1133">Transmembrane helix</keyword>
<evidence type="ECO:0000256" key="1">
    <source>
        <dbReference type="ARBA" id="ARBA00004141"/>
    </source>
</evidence>
<dbReference type="InterPro" id="IPR002429">
    <property type="entry name" value="CcO_II-like_C"/>
</dbReference>
<evidence type="ECO:0000256" key="12">
    <source>
        <dbReference type="ARBA" id="ARBA00023004"/>
    </source>
</evidence>
<evidence type="ECO:0000256" key="18">
    <source>
        <dbReference type="PROSITE-ProRule" id="PRU00433"/>
    </source>
</evidence>
<protein>
    <recommendedName>
        <fullName evidence="3">cytochrome-c oxidase</fullName>
        <ecNumber evidence="3">7.1.1.9</ecNumber>
    </recommendedName>
    <alternativeName>
        <fullName evidence="16">Cytochrome aa3 subunit 2</fullName>
    </alternativeName>
</protein>
<keyword evidence="7 19" id="KW-0812">Transmembrane</keyword>
<keyword evidence="8 18" id="KW-0479">Metal-binding</keyword>
<dbReference type="InterPro" id="IPR014222">
    <property type="entry name" value="Cyt_c_oxidase_su2"/>
</dbReference>
<dbReference type="PANTHER" id="PTHR22888:SF9">
    <property type="entry name" value="CYTOCHROME C OXIDASE SUBUNIT 2"/>
    <property type="match status" value="1"/>
</dbReference>
<dbReference type="PROSITE" id="PS51007">
    <property type="entry name" value="CYTC"/>
    <property type="match status" value="1"/>
</dbReference>
<proteinExistence type="inferred from homology"/>
<accession>A0ABS8DVB5</accession>
<evidence type="ECO:0000313" key="23">
    <source>
        <dbReference type="Proteomes" id="UP001319882"/>
    </source>
</evidence>
<dbReference type="RefSeq" id="WP_227390842.1">
    <property type="nucleotide sequence ID" value="NZ_JBHSCJ010000008.1"/>
</dbReference>
<evidence type="ECO:0000256" key="7">
    <source>
        <dbReference type="ARBA" id="ARBA00022692"/>
    </source>
</evidence>
<evidence type="ECO:0000256" key="2">
    <source>
        <dbReference type="ARBA" id="ARBA00007866"/>
    </source>
</evidence>
<keyword evidence="9" id="KW-1278">Translocase</keyword>
<dbReference type="InterPro" id="IPR008972">
    <property type="entry name" value="Cupredoxin"/>
</dbReference>
<dbReference type="EC" id="7.1.1.9" evidence="3"/>
<feature type="transmembrane region" description="Helical" evidence="19">
    <location>
        <begin position="101"/>
        <end position="122"/>
    </location>
</feature>
<dbReference type="Gene3D" id="1.10.287.90">
    <property type="match status" value="1"/>
</dbReference>
<comment type="catalytic activity">
    <reaction evidence="17">
        <text>4 Fe(II)-[cytochrome c] + O2 + 8 H(+)(in) = 4 Fe(III)-[cytochrome c] + 2 H2O + 4 H(+)(out)</text>
        <dbReference type="Rhea" id="RHEA:11436"/>
        <dbReference type="Rhea" id="RHEA-COMP:10350"/>
        <dbReference type="Rhea" id="RHEA-COMP:14399"/>
        <dbReference type="ChEBI" id="CHEBI:15377"/>
        <dbReference type="ChEBI" id="CHEBI:15378"/>
        <dbReference type="ChEBI" id="CHEBI:15379"/>
        <dbReference type="ChEBI" id="CHEBI:29033"/>
        <dbReference type="ChEBI" id="CHEBI:29034"/>
        <dbReference type="EC" id="7.1.1.9"/>
    </reaction>
</comment>
<feature type="domain" description="Cytochrome oxidase subunit II copper A binding" evidence="20">
    <location>
        <begin position="135"/>
        <end position="250"/>
    </location>
</feature>
<dbReference type="Gene3D" id="2.60.40.420">
    <property type="entry name" value="Cupredoxins - blue copper proteins"/>
    <property type="match status" value="1"/>
</dbReference>
<evidence type="ECO:0000256" key="6">
    <source>
        <dbReference type="ARBA" id="ARBA00022660"/>
    </source>
</evidence>
<evidence type="ECO:0000256" key="11">
    <source>
        <dbReference type="ARBA" id="ARBA00022989"/>
    </source>
</evidence>
<evidence type="ECO:0000259" key="20">
    <source>
        <dbReference type="PROSITE" id="PS50857"/>
    </source>
</evidence>
<keyword evidence="5 18" id="KW-0349">Heme</keyword>
<dbReference type="PROSITE" id="PS50857">
    <property type="entry name" value="COX2_CUA"/>
    <property type="match status" value="1"/>
</dbReference>
<dbReference type="InterPro" id="IPR045187">
    <property type="entry name" value="CcO_II"/>
</dbReference>
<dbReference type="InterPro" id="IPR001505">
    <property type="entry name" value="Copper_CuA"/>
</dbReference>
<dbReference type="InterPro" id="IPR036909">
    <property type="entry name" value="Cyt_c-like_dom_sf"/>
</dbReference>
<dbReference type="PRINTS" id="PR01166">
    <property type="entry name" value="CYCOXIDASEII"/>
</dbReference>
<evidence type="ECO:0000256" key="16">
    <source>
        <dbReference type="ARBA" id="ARBA00031399"/>
    </source>
</evidence>
<evidence type="ECO:0000256" key="13">
    <source>
        <dbReference type="ARBA" id="ARBA00023008"/>
    </source>
</evidence>
<keyword evidence="4" id="KW-0813">Transport</keyword>